<dbReference type="STRING" id="553467.SAMN04488063_1329"/>
<evidence type="ECO:0000313" key="2">
    <source>
        <dbReference type="EMBL" id="SFG07028.1"/>
    </source>
</evidence>
<keyword evidence="2" id="KW-0966">Cell projection</keyword>
<dbReference type="InterPro" id="IPR002774">
    <property type="entry name" value="Flagellin_arc-type"/>
</dbReference>
<keyword evidence="1" id="KW-0812">Transmembrane</keyword>
<organism evidence="2 3">
    <name type="scientific">Halopelagius inordinatus</name>
    <dbReference type="NCBI Taxonomy" id="553467"/>
    <lineage>
        <taxon>Archaea</taxon>
        <taxon>Methanobacteriati</taxon>
        <taxon>Methanobacteriota</taxon>
        <taxon>Stenosarchaea group</taxon>
        <taxon>Halobacteria</taxon>
        <taxon>Halobacteriales</taxon>
        <taxon>Haloferacaceae</taxon>
    </lineage>
</organism>
<dbReference type="AlphaFoldDB" id="A0A1I2NTG3"/>
<name>A0A1I2NTG3_9EURY</name>
<evidence type="ECO:0000313" key="3">
    <source>
        <dbReference type="Proteomes" id="UP000198876"/>
    </source>
</evidence>
<dbReference type="GO" id="GO:0097588">
    <property type="term" value="P:archaeal or bacterial-type flagellum-dependent cell motility"/>
    <property type="evidence" value="ECO:0007669"/>
    <property type="project" value="InterPro"/>
</dbReference>
<dbReference type="Pfam" id="PF01917">
    <property type="entry name" value="Flagellin_arch-type"/>
    <property type="match status" value="1"/>
</dbReference>
<evidence type="ECO:0000256" key="1">
    <source>
        <dbReference type="SAM" id="Phobius"/>
    </source>
</evidence>
<keyword evidence="2" id="KW-0282">Flagellum</keyword>
<sequence>MADVSAPSLILFIASLVIAAGVAGVLIDTVSGISNALDERGGDVADNIETDIEIISDGEAGVYDNGSNTLTLLVKNTGLRTLPATGGTFDVIVDSEYQTNVSVTVVDGNADWQPHGVVEVEISNVSLDGGDHRAKVVISGDEEILRFRTNQ</sequence>
<proteinExistence type="predicted"/>
<feature type="transmembrane region" description="Helical" evidence="1">
    <location>
        <begin position="6"/>
        <end position="27"/>
    </location>
</feature>
<protein>
    <submittedName>
        <fullName evidence="2">Flagellar protein FlaG</fullName>
    </submittedName>
</protein>
<keyword evidence="1" id="KW-0472">Membrane</keyword>
<reference evidence="3" key="1">
    <citation type="submission" date="2016-10" db="EMBL/GenBank/DDBJ databases">
        <authorList>
            <person name="Varghese N."/>
            <person name="Submissions S."/>
        </authorList>
    </citation>
    <scope>NUCLEOTIDE SEQUENCE [LARGE SCALE GENOMIC DNA]</scope>
    <source>
        <strain evidence="3">CGMCC 1.7739</strain>
    </source>
</reference>
<keyword evidence="1" id="KW-1133">Transmembrane helix</keyword>
<gene>
    <name evidence="2" type="ORF">SAMN04488063_1329</name>
</gene>
<dbReference type="Proteomes" id="UP000198876">
    <property type="component" value="Unassembled WGS sequence"/>
</dbReference>
<dbReference type="OrthoDB" id="183655at2157"/>
<dbReference type="PANTHER" id="PTHR42200">
    <property type="entry name" value="ARCHAEAL FLAGELLA-RELATED PROTEIN F-RELATED"/>
    <property type="match status" value="1"/>
</dbReference>
<dbReference type="EMBL" id="FOOQ01000001">
    <property type="protein sequence ID" value="SFG07028.1"/>
    <property type="molecule type" value="Genomic_DNA"/>
</dbReference>
<dbReference type="GO" id="GO:0005198">
    <property type="term" value="F:structural molecule activity"/>
    <property type="evidence" value="ECO:0007669"/>
    <property type="project" value="InterPro"/>
</dbReference>
<keyword evidence="3" id="KW-1185">Reference proteome</keyword>
<accession>A0A1I2NTG3</accession>
<keyword evidence="2" id="KW-0969">Cilium</keyword>
<dbReference type="PANTHER" id="PTHR42200:SF2">
    <property type="entry name" value="ARCHAEAL FLAGELLA-RELATED PROTEIN F"/>
    <property type="match status" value="1"/>
</dbReference>
<dbReference type="RefSeq" id="WP_092890133.1">
    <property type="nucleotide sequence ID" value="NZ_FOOQ01000001.1"/>
</dbReference>